<sequence>MSNQPGTAARPPKKARKPATLGPLQVLGHTGLSAWQLAAAVREQLVPDAGPPWPVDVADGIRDRRDEIVAVLGEDPPIGGHRAAHRLAARTELAVEKWDVGALAAAGHLAIDSYYDEWPIYDCRALDAVPVDVLAAIVGDRVAWFDASVHVADAAGYLGWRRDEFRRVAAERDLTPDDYNRIGKAELDALAGDEDLAEQLRVDRLLTTQQATEKLELRSTDFKYLIAADLLAPKTYTSVQVSRYREVDVPLYRVGDLEELRSHPAIDWEALHSVKPGDPSPLRELSNRPVDRAAAIRRWIARLGQKHEIETWAWWHPGAGRWEIDFERTGALTVDDVRAAIAADETMSQYEDDIAVSTHAGAALRWARVMREPGAAVILDTETTDLDGYVVEIAVVDAATGQTLLDSRVNPRCPISPGARWIHGISDDDVADAPDWSEVLPQLLAVTAGRTVLAYNAGFDHGVVVGHSDRDGLDPAHLADFANWACLMGRRSDWQLRRRWLPLNGSHSALGDCQSAYELLQAMTSPSR</sequence>
<dbReference type="Gene3D" id="3.30.420.10">
    <property type="entry name" value="Ribonuclease H-like superfamily/Ribonuclease H"/>
    <property type="match status" value="1"/>
</dbReference>
<evidence type="ECO:0000313" key="5">
    <source>
        <dbReference type="EMBL" id="GAA1616436.1"/>
    </source>
</evidence>
<dbReference type="Pfam" id="PF00929">
    <property type="entry name" value="RNase_T"/>
    <property type="match status" value="1"/>
</dbReference>
<reference evidence="6" key="1">
    <citation type="journal article" date="2019" name="Int. J. Syst. Evol. Microbiol.">
        <title>The Global Catalogue of Microorganisms (GCM) 10K type strain sequencing project: providing services to taxonomists for standard genome sequencing and annotation.</title>
        <authorList>
            <consortium name="The Broad Institute Genomics Platform"/>
            <consortium name="The Broad Institute Genome Sequencing Center for Infectious Disease"/>
            <person name="Wu L."/>
            <person name="Ma J."/>
        </authorList>
    </citation>
    <scope>NUCLEOTIDE SEQUENCE [LARGE SCALE GENOMIC DNA]</scope>
    <source>
        <strain evidence="6">JCM 14969</strain>
    </source>
</reference>
<gene>
    <name evidence="5" type="ORF">GCM10009789_83040</name>
</gene>
<dbReference type="EMBL" id="BAAAOS010000066">
    <property type="protein sequence ID" value="GAA1616436.1"/>
    <property type="molecule type" value="Genomic_DNA"/>
</dbReference>
<evidence type="ECO:0000313" key="6">
    <source>
        <dbReference type="Proteomes" id="UP001500393"/>
    </source>
</evidence>
<proteinExistence type="predicted"/>
<evidence type="ECO:0000256" key="3">
    <source>
        <dbReference type="ARBA" id="ARBA00022839"/>
    </source>
</evidence>
<evidence type="ECO:0000259" key="4">
    <source>
        <dbReference type="SMART" id="SM00479"/>
    </source>
</evidence>
<comment type="caution">
    <text evidence="5">The sequence shown here is derived from an EMBL/GenBank/DDBJ whole genome shotgun (WGS) entry which is preliminary data.</text>
</comment>
<dbReference type="SMART" id="SM00479">
    <property type="entry name" value="EXOIII"/>
    <property type="match status" value="1"/>
</dbReference>
<dbReference type="InterPro" id="IPR036397">
    <property type="entry name" value="RNaseH_sf"/>
</dbReference>
<dbReference type="CDD" id="cd06127">
    <property type="entry name" value="DEDDh"/>
    <property type="match status" value="1"/>
</dbReference>
<keyword evidence="2" id="KW-0378">Hydrolase</keyword>
<protein>
    <recommendedName>
        <fullName evidence="4">Exonuclease domain-containing protein</fullName>
    </recommendedName>
</protein>
<dbReference type="InterPro" id="IPR012337">
    <property type="entry name" value="RNaseH-like_sf"/>
</dbReference>
<dbReference type="Proteomes" id="UP001500393">
    <property type="component" value="Unassembled WGS sequence"/>
</dbReference>
<organism evidence="5 6">
    <name type="scientific">Kribbella sancticallisti</name>
    <dbReference type="NCBI Taxonomy" id="460087"/>
    <lineage>
        <taxon>Bacteria</taxon>
        <taxon>Bacillati</taxon>
        <taxon>Actinomycetota</taxon>
        <taxon>Actinomycetes</taxon>
        <taxon>Propionibacteriales</taxon>
        <taxon>Kribbellaceae</taxon>
        <taxon>Kribbella</taxon>
    </lineage>
</organism>
<dbReference type="PANTHER" id="PTHR30231:SF4">
    <property type="entry name" value="PROTEIN NEN2"/>
    <property type="match status" value="1"/>
</dbReference>
<name>A0ABP4QT94_9ACTN</name>
<keyword evidence="3" id="KW-0269">Exonuclease</keyword>
<dbReference type="PANTHER" id="PTHR30231">
    <property type="entry name" value="DNA POLYMERASE III SUBUNIT EPSILON"/>
    <property type="match status" value="1"/>
</dbReference>
<dbReference type="InterPro" id="IPR013520">
    <property type="entry name" value="Ribonucl_H"/>
</dbReference>
<keyword evidence="6" id="KW-1185">Reference proteome</keyword>
<evidence type="ECO:0000256" key="2">
    <source>
        <dbReference type="ARBA" id="ARBA00022801"/>
    </source>
</evidence>
<feature type="domain" description="Exonuclease" evidence="4">
    <location>
        <begin position="375"/>
        <end position="528"/>
    </location>
</feature>
<keyword evidence="1" id="KW-0540">Nuclease</keyword>
<evidence type="ECO:0000256" key="1">
    <source>
        <dbReference type="ARBA" id="ARBA00022722"/>
    </source>
</evidence>
<dbReference type="SUPFAM" id="SSF53098">
    <property type="entry name" value="Ribonuclease H-like"/>
    <property type="match status" value="1"/>
</dbReference>
<accession>A0ABP4QT94</accession>